<evidence type="ECO:0000259" key="3">
    <source>
        <dbReference type="Pfam" id="PF01918"/>
    </source>
</evidence>
<feature type="region of interest" description="Disordered" evidence="2">
    <location>
        <begin position="1"/>
        <end position="22"/>
    </location>
</feature>
<name>A0A078AA36_STYLE</name>
<evidence type="ECO:0000256" key="1">
    <source>
        <dbReference type="ARBA" id="ARBA00022884"/>
    </source>
</evidence>
<sequence length="125" mass="14197">MESQQPKANKTQERTGAPNLINVSNKRNAKFYVYLGKQILKDHQTIQLHALGNAVSTSVQAAENLVRNNYATFKQIKTETVDVENNQKKAKLFITLEKHADFDANIAKFELIKQENEKLNQATPQ</sequence>
<dbReference type="AlphaFoldDB" id="A0A078AA36"/>
<keyword evidence="1" id="KW-0694">RNA-binding</keyword>
<gene>
    <name evidence="4" type="primary">Contig3863.g4129</name>
    <name evidence="4" type="ORF">STYLEM_6642</name>
</gene>
<dbReference type="InterPro" id="IPR014560">
    <property type="entry name" value="UCP030333_Alba"/>
</dbReference>
<feature type="domain" description="DNA/RNA-binding protein Alba-like" evidence="3">
    <location>
        <begin position="19"/>
        <end position="80"/>
    </location>
</feature>
<dbReference type="InterPro" id="IPR036882">
    <property type="entry name" value="Alba-like_dom_sf"/>
</dbReference>
<reference evidence="4 5" key="1">
    <citation type="submission" date="2014-06" db="EMBL/GenBank/DDBJ databases">
        <authorList>
            <person name="Swart Estienne"/>
        </authorList>
    </citation>
    <scope>NUCLEOTIDE SEQUENCE [LARGE SCALE GENOMIC DNA]</scope>
    <source>
        <strain evidence="4 5">130c</strain>
    </source>
</reference>
<evidence type="ECO:0000313" key="4">
    <source>
        <dbReference type="EMBL" id="CDW77678.1"/>
    </source>
</evidence>
<dbReference type="SUPFAM" id="SSF82704">
    <property type="entry name" value="AlbA-like"/>
    <property type="match status" value="1"/>
</dbReference>
<accession>A0A078AA36</accession>
<dbReference type="FunCoup" id="A0A078AA36">
    <property type="interactions" value="1"/>
</dbReference>
<dbReference type="InterPro" id="IPR002775">
    <property type="entry name" value="DNA/RNA-bd_Alba-like"/>
</dbReference>
<evidence type="ECO:0000256" key="2">
    <source>
        <dbReference type="SAM" id="MobiDB-lite"/>
    </source>
</evidence>
<dbReference type="Proteomes" id="UP000039865">
    <property type="component" value="Unassembled WGS sequence"/>
</dbReference>
<dbReference type="OrthoDB" id="1699369at2759"/>
<organism evidence="4 5">
    <name type="scientific">Stylonychia lemnae</name>
    <name type="common">Ciliate</name>
    <dbReference type="NCBI Taxonomy" id="5949"/>
    <lineage>
        <taxon>Eukaryota</taxon>
        <taxon>Sar</taxon>
        <taxon>Alveolata</taxon>
        <taxon>Ciliophora</taxon>
        <taxon>Intramacronucleata</taxon>
        <taxon>Spirotrichea</taxon>
        <taxon>Stichotrichia</taxon>
        <taxon>Sporadotrichida</taxon>
        <taxon>Oxytrichidae</taxon>
        <taxon>Stylonychinae</taxon>
        <taxon>Stylonychia</taxon>
    </lineage>
</organism>
<dbReference type="Pfam" id="PF01918">
    <property type="entry name" value="Alba"/>
    <property type="match status" value="1"/>
</dbReference>
<keyword evidence="5" id="KW-1185">Reference proteome</keyword>
<dbReference type="GO" id="GO:0003723">
    <property type="term" value="F:RNA binding"/>
    <property type="evidence" value="ECO:0007669"/>
    <property type="project" value="UniProtKB-KW"/>
</dbReference>
<dbReference type="PANTHER" id="PTHR31947:SF36">
    <property type="entry name" value="DNA_RNA-BINDING PROTEIN ALBA-LIKE DOMAIN-CONTAINING PROTEIN"/>
    <property type="match status" value="1"/>
</dbReference>
<dbReference type="Gene3D" id="3.30.110.20">
    <property type="entry name" value="Alba-like domain"/>
    <property type="match status" value="1"/>
</dbReference>
<dbReference type="PANTHER" id="PTHR31947">
    <property type="entry name" value="DNA/RNA-BINDING PROTEIN ALBA 3"/>
    <property type="match status" value="1"/>
</dbReference>
<proteinExistence type="predicted"/>
<evidence type="ECO:0000313" key="5">
    <source>
        <dbReference type="Proteomes" id="UP000039865"/>
    </source>
</evidence>
<protein>
    <submittedName>
        <fullName evidence="4">Uncharacterized protein at2g34160-like</fullName>
    </submittedName>
</protein>
<dbReference type="InParanoid" id="A0A078AA36"/>
<dbReference type="EMBL" id="CCKQ01006369">
    <property type="protein sequence ID" value="CDW77678.1"/>
    <property type="molecule type" value="Genomic_DNA"/>
</dbReference>
<dbReference type="GO" id="GO:0005634">
    <property type="term" value="C:nucleus"/>
    <property type="evidence" value="ECO:0007669"/>
    <property type="project" value="TreeGrafter"/>
</dbReference>